<organism evidence="1">
    <name type="scientific">Candidatus Tisiphia endosymbiont of Sergentomyia squamirostris</name>
    <dbReference type="NCBI Taxonomy" id="3113639"/>
    <lineage>
        <taxon>Bacteria</taxon>
        <taxon>Pseudomonadati</taxon>
        <taxon>Pseudomonadota</taxon>
        <taxon>Alphaproteobacteria</taxon>
        <taxon>Rickettsiales</taxon>
        <taxon>Rickettsiaceae</taxon>
        <taxon>Rickettsieae</taxon>
        <taxon>Candidatus Tisiphia</taxon>
    </lineage>
</organism>
<name>A0AAT9GAP8_9RICK</name>
<dbReference type="GO" id="GO:0003677">
    <property type="term" value="F:DNA binding"/>
    <property type="evidence" value="ECO:0007669"/>
    <property type="project" value="InterPro"/>
</dbReference>
<dbReference type="InterPro" id="IPR010982">
    <property type="entry name" value="Lambda_DNA-bd_dom_sf"/>
</dbReference>
<dbReference type="AlphaFoldDB" id="A0AAT9GAP8"/>
<keyword evidence="1" id="KW-0614">Plasmid</keyword>
<reference evidence="1" key="1">
    <citation type="submission" date="2024-01" db="EMBL/GenBank/DDBJ databases">
        <title>Sequencing the genomes of a sandfly, Sergentomyia squamirostris, and its two endosymbionts.</title>
        <authorList>
            <person name="Itokawa K."/>
            <person name="Sanjoba C."/>
        </authorList>
    </citation>
    <scope>NUCLEOTIDE SEQUENCE</scope>
    <source>
        <strain evidence="1">RiSSQ</strain>
        <plasmid evidence="1">pRiSSQ01</plasmid>
    </source>
</reference>
<dbReference type="Gene3D" id="1.10.260.40">
    <property type="entry name" value="lambda repressor-like DNA-binding domains"/>
    <property type="match status" value="1"/>
</dbReference>
<protein>
    <recommendedName>
        <fullName evidence="2">HTH cro/C1-type domain-containing protein</fullName>
    </recommendedName>
</protein>
<accession>A0AAT9GAP8</accession>
<evidence type="ECO:0000313" key="1">
    <source>
        <dbReference type="EMBL" id="BFD46897.1"/>
    </source>
</evidence>
<gene>
    <name evidence="1" type="ORF">DMENIID0002_15430</name>
</gene>
<proteinExistence type="predicted"/>
<geneLocation type="plasmid" evidence="1">
    <name>pRiSSQ01</name>
</geneLocation>
<evidence type="ECO:0008006" key="2">
    <source>
        <dbReference type="Google" id="ProtNLM"/>
    </source>
</evidence>
<dbReference type="EMBL" id="AP029171">
    <property type="protein sequence ID" value="BFD46897.1"/>
    <property type="molecule type" value="Genomic_DNA"/>
</dbReference>
<sequence>MSTQPRNIGFSNNSLSGFINSNRGQKTLNSQIVVALADYFQVSIDEMIGRIKLTTAVNSSDKNSDSNTHL</sequence>